<dbReference type="STRING" id="656024.FsymDg_2568"/>
<dbReference type="SUPFAM" id="SSF52499">
    <property type="entry name" value="Isochorismatase-like hydrolases"/>
    <property type="match status" value="1"/>
</dbReference>
<feature type="domain" description="Isochorismatase-like" evidence="9">
    <location>
        <begin position="34"/>
        <end position="220"/>
    </location>
</feature>
<dbReference type="Proteomes" id="UP000001549">
    <property type="component" value="Chromosome"/>
</dbReference>
<evidence type="ECO:0000256" key="8">
    <source>
        <dbReference type="SAM" id="MobiDB-lite"/>
    </source>
</evidence>
<dbReference type="GO" id="GO:0046872">
    <property type="term" value="F:metal ion binding"/>
    <property type="evidence" value="ECO:0007669"/>
    <property type="project" value="UniProtKB-KW"/>
</dbReference>
<evidence type="ECO:0000256" key="7">
    <source>
        <dbReference type="ARBA" id="ARBA00043224"/>
    </source>
</evidence>
<dbReference type="InterPro" id="IPR036380">
    <property type="entry name" value="Isochorismatase-like_sf"/>
</dbReference>
<evidence type="ECO:0000256" key="3">
    <source>
        <dbReference type="ARBA" id="ARBA00022723"/>
    </source>
</evidence>
<dbReference type="KEGG" id="fsy:FsymDg_2568"/>
<evidence type="ECO:0000256" key="4">
    <source>
        <dbReference type="ARBA" id="ARBA00022801"/>
    </source>
</evidence>
<dbReference type="eggNOG" id="COG1335">
    <property type="taxonomic scope" value="Bacteria"/>
</dbReference>
<dbReference type="GO" id="GO:0008936">
    <property type="term" value="F:nicotinamidase activity"/>
    <property type="evidence" value="ECO:0007669"/>
    <property type="project" value="UniProtKB-EC"/>
</dbReference>
<dbReference type="InterPro" id="IPR000868">
    <property type="entry name" value="Isochorismatase-like_dom"/>
</dbReference>
<comment type="similarity">
    <text evidence="1">Belongs to the isochorismatase family.</text>
</comment>
<organism evidence="10 11">
    <name type="scientific">Candidatus Protofrankia datiscae</name>
    <dbReference type="NCBI Taxonomy" id="2716812"/>
    <lineage>
        <taxon>Bacteria</taxon>
        <taxon>Bacillati</taxon>
        <taxon>Actinomycetota</taxon>
        <taxon>Actinomycetes</taxon>
        <taxon>Frankiales</taxon>
        <taxon>Frankiaceae</taxon>
        <taxon>Protofrankia</taxon>
    </lineage>
</organism>
<evidence type="ECO:0000259" key="9">
    <source>
        <dbReference type="Pfam" id="PF00857"/>
    </source>
</evidence>
<evidence type="ECO:0000256" key="1">
    <source>
        <dbReference type="ARBA" id="ARBA00006336"/>
    </source>
</evidence>
<comment type="pathway">
    <text evidence="5">Cofactor biosynthesis; nicotinate biosynthesis; nicotinate from nicotinamide: step 1/1.</text>
</comment>
<dbReference type="EMBL" id="CP002801">
    <property type="protein sequence ID" value="AEH09931.1"/>
    <property type="molecule type" value="Genomic_DNA"/>
</dbReference>
<evidence type="ECO:0000313" key="11">
    <source>
        <dbReference type="Proteomes" id="UP000001549"/>
    </source>
</evidence>
<sequence length="224" mass="23717">MRQGLPSSVGPGIPRRAGSGQNRLMTDEYGPGVALLVIDVQNDFAAPTGSLYVAGGEEIIPPVNDEIERAVAAGSPVVYTQDWHPPTTPHFVTGGGIWPPHCVRETEGAQLHPALRVDGTIVRKGTGGEDGYSGFTVRNPLTDADQATELVDVLTAREVRRIVVVGLAGDHCVKATALDGRALGFDVVVPLALTRFVGLRPGDEKQAVSQMREAGVRVLTRPSK</sequence>
<accession>F8B323</accession>
<dbReference type="AlphaFoldDB" id="F8B323"/>
<protein>
    <recommendedName>
        <fullName evidence="6">nicotinamidase</fullName>
        <ecNumber evidence="6">3.5.1.19</ecNumber>
    </recommendedName>
    <alternativeName>
        <fullName evidence="7">Nicotinamide deamidase</fullName>
    </alternativeName>
</protein>
<dbReference type="HOGENOM" id="CLU_068979_13_1_11"/>
<evidence type="ECO:0000256" key="5">
    <source>
        <dbReference type="ARBA" id="ARBA00037900"/>
    </source>
</evidence>
<keyword evidence="4 10" id="KW-0378">Hydrolase</keyword>
<keyword evidence="11" id="KW-1185">Reference proteome</keyword>
<dbReference type="Pfam" id="PF00857">
    <property type="entry name" value="Isochorismatase"/>
    <property type="match status" value="1"/>
</dbReference>
<feature type="region of interest" description="Disordered" evidence="8">
    <location>
        <begin position="1"/>
        <end position="25"/>
    </location>
</feature>
<keyword evidence="3" id="KW-0479">Metal-binding</keyword>
<gene>
    <name evidence="10" type="ordered locus">FsymDg_2568</name>
</gene>
<proteinExistence type="inferred from homology"/>
<dbReference type="EC" id="3.5.1.19" evidence="6"/>
<dbReference type="PANTHER" id="PTHR11080:SF2">
    <property type="entry name" value="LD05707P"/>
    <property type="match status" value="1"/>
</dbReference>
<dbReference type="InterPro" id="IPR052347">
    <property type="entry name" value="Isochorismatase_Nicotinamidase"/>
</dbReference>
<evidence type="ECO:0000256" key="6">
    <source>
        <dbReference type="ARBA" id="ARBA00039017"/>
    </source>
</evidence>
<keyword evidence="2" id="KW-0662">Pyridine nucleotide biosynthesis</keyword>
<name>F8B323_9ACTN</name>
<evidence type="ECO:0000256" key="2">
    <source>
        <dbReference type="ARBA" id="ARBA00022642"/>
    </source>
</evidence>
<evidence type="ECO:0000313" key="10">
    <source>
        <dbReference type="EMBL" id="AEH09931.1"/>
    </source>
</evidence>
<reference evidence="10 11" key="1">
    <citation type="submission" date="2011-05" db="EMBL/GenBank/DDBJ databases">
        <title>Complete sequence of chromosome of Frankia symbiont of Datisca glomerata.</title>
        <authorList>
            <consortium name="US DOE Joint Genome Institute"/>
            <person name="Lucas S."/>
            <person name="Han J."/>
            <person name="Lapidus A."/>
            <person name="Cheng J.-F."/>
            <person name="Goodwin L."/>
            <person name="Pitluck S."/>
            <person name="Peters L."/>
            <person name="Mikhailova N."/>
            <person name="Chertkov O."/>
            <person name="Teshima H."/>
            <person name="Han C."/>
            <person name="Tapia R."/>
            <person name="Land M."/>
            <person name="Hauser L."/>
            <person name="Kyrpides N."/>
            <person name="Ivanova N."/>
            <person name="Pagani I."/>
            <person name="Berry A."/>
            <person name="Pawlowski K."/>
            <person name="Persson T."/>
            <person name="Vanden Heuvel B."/>
            <person name="Benson D."/>
            <person name="Woyke T."/>
        </authorList>
    </citation>
    <scope>NUCLEOTIDE SEQUENCE [LARGE SCALE GENOMIC DNA]</scope>
    <source>
        <strain evidence="11">4085684</strain>
    </source>
</reference>
<dbReference type="Gene3D" id="3.40.50.850">
    <property type="entry name" value="Isochorismatase-like"/>
    <property type="match status" value="1"/>
</dbReference>
<dbReference type="GO" id="GO:0019363">
    <property type="term" value="P:pyridine nucleotide biosynthetic process"/>
    <property type="evidence" value="ECO:0007669"/>
    <property type="project" value="UniProtKB-KW"/>
</dbReference>
<dbReference type="PANTHER" id="PTHR11080">
    <property type="entry name" value="PYRAZINAMIDASE/NICOTINAMIDASE"/>
    <property type="match status" value="1"/>
</dbReference>